<gene>
    <name evidence="1" type="ORF">DFR59_12142</name>
</gene>
<evidence type="ECO:0000313" key="2">
    <source>
        <dbReference type="Proteomes" id="UP000255326"/>
    </source>
</evidence>
<dbReference type="AlphaFoldDB" id="A0A370G1C7"/>
<accession>A0A370G1C7</accession>
<name>A0A370G1C7_9BACI</name>
<sequence>MQLMTGFAQCAKDKEVKNYFIKGKELSKEIINETEQILLQNDIQPPATPGGTITSSQDAPFSERLMMYCTYLLCNFSIGGHGFGTGFSLRKDLNAKLMTFGKDTYEYMREGVSIMISNGWLEEPPRMDVNSLDKNNN</sequence>
<dbReference type="InterPro" id="IPR012347">
    <property type="entry name" value="Ferritin-like"/>
</dbReference>
<dbReference type="InterPro" id="IPR021617">
    <property type="entry name" value="DUF3231"/>
</dbReference>
<comment type="caution">
    <text evidence="1">The sequence shown here is derived from an EMBL/GenBank/DDBJ whole genome shotgun (WGS) entry which is preliminary data.</text>
</comment>
<dbReference type="Proteomes" id="UP000255326">
    <property type="component" value="Unassembled WGS sequence"/>
</dbReference>
<protein>
    <submittedName>
        <fullName evidence="1">Uncharacterized protein DUF3231</fullName>
    </submittedName>
</protein>
<keyword evidence="2" id="KW-1185">Reference proteome</keyword>
<organism evidence="1 2">
    <name type="scientific">Falsibacillus pallidus</name>
    <dbReference type="NCBI Taxonomy" id="493781"/>
    <lineage>
        <taxon>Bacteria</taxon>
        <taxon>Bacillati</taxon>
        <taxon>Bacillota</taxon>
        <taxon>Bacilli</taxon>
        <taxon>Bacillales</taxon>
        <taxon>Bacillaceae</taxon>
        <taxon>Falsibacillus</taxon>
    </lineage>
</organism>
<reference evidence="1 2" key="1">
    <citation type="submission" date="2018-07" db="EMBL/GenBank/DDBJ databases">
        <title>Genomic Encyclopedia of Type Strains, Phase IV (KMG-IV): sequencing the most valuable type-strain genomes for metagenomic binning, comparative biology and taxonomic classification.</title>
        <authorList>
            <person name="Goeker M."/>
        </authorList>
    </citation>
    <scope>NUCLEOTIDE SEQUENCE [LARGE SCALE GENOMIC DNA]</scope>
    <source>
        <strain evidence="1 2">DSM 25281</strain>
    </source>
</reference>
<dbReference type="Gene3D" id="1.20.1260.10">
    <property type="match status" value="1"/>
</dbReference>
<dbReference type="Pfam" id="PF11553">
    <property type="entry name" value="DUF3231"/>
    <property type="match status" value="1"/>
</dbReference>
<dbReference type="EMBL" id="QQAY01000021">
    <property type="protein sequence ID" value="RDI37545.1"/>
    <property type="molecule type" value="Genomic_DNA"/>
</dbReference>
<proteinExistence type="predicted"/>
<evidence type="ECO:0000313" key="1">
    <source>
        <dbReference type="EMBL" id="RDI37545.1"/>
    </source>
</evidence>